<accession>A0AAV3ZD54</accession>
<organism evidence="1 2">
    <name type="scientific">Plakobranchus ocellatus</name>
    <dbReference type="NCBI Taxonomy" id="259542"/>
    <lineage>
        <taxon>Eukaryota</taxon>
        <taxon>Metazoa</taxon>
        <taxon>Spiralia</taxon>
        <taxon>Lophotrochozoa</taxon>
        <taxon>Mollusca</taxon>
        <taxon>Gastropoda</taxon>
        <taxon>Heterobranchia</taxon>
        <taxon>Euthyneura</taxon>
        <taxon>Panpulmonata</taxon>
        <taxon>Sacoglossa</taxon>
        <taxon>Placobranchoidea</taxon>
        <taxon>Plakobranchidae</taxon>
        <taxon>Plakobranchus</taxon>
    </lineage>
</organism>
<protein>
    <submittedName>
        <fullName evidence="1">Uncharacterized protein</fullName>
    </submittedName>
</protein>
<sequence length="101" mass="12076">MSSGFLMDYAMENLEARDEIIPRPNDVKNIEKDKYCAFLYIVGRTEIYNTWTLQEHQQNNIETPFTPFKEYCKPKINVTFEKFNSRVQQENELLDKVITFL</sequence>
<dbReference type="EMBL" id="BLXT01002328">
    <property type="protein sequence ID" value="GFN93226.1"/>
    <property type="molecule type" value="Genomic_DNA"/>
</dbReference>
<proteinExistence type="predicted"/>
<comment type="caution">
    <text evidence="1">The sequence shown here is derived from an EMBL/GenBank/DDBJ whole genome shotgun (WGS) entry which is preliminary data.</text>
</comment>
<evidence type="ECO:0000313" key="2">
    <source>
        <dbReference type="Proteomes" id="UP000735302"/>
    </source>
</evidence>
<keyword evidence="2" id="KW-1185">Reference proteome</keyword>
<reference evidence="1 2" key="1">
    <citation type="journal article" date="2021" name="Elife">
        <title>Chloroplast acquisition without the gene transfer in kleptoplastic sea slugs, Plakobranchus ocellatus.</title>
        <authorList>
            <person name="Maeda T."/>
            <person name="Takahashi S."/>
            <person name="Yoshida T."/>
            <person name="Shimamura S."/>
            <person name="Takaki Y."/>
            <person name="Nagai Y."/>
            <person name="Toyoda A."/>
            <person name="Suzuki Y."/>
            <person name="Arimoto A."/>
            <person name="Ishii H."/>
            <person name="Satoh N."/>
            <person name="Nishiyama T."/>
            <person name="Hasebe M."/>
            <person name="Maruyama T."/>
            <person name="Minagawa J."/>
            <person name="Obokata J."/>
            <person name="Shigenobu S."/>
        </authorList>
    </citation>
    <scope>NUCLEOTIDE SEQUENCE [LARGE SCALE GENOMIC DNA]</scope>
</reference>
<evidence type="ECO:0000313" key="1">
    <source>
        <dbReference type="EMBL" id="GFN93226.1"/>
    </source>
</evidence>
<dbReference type="AlphaFoldDB" id="A0AAV3ZD54"/>
<gene>
    <name evidence="1" type="ORF">PoB_001973200</name>
</gene>
<dbReference type="Proteomes" id="UP000735302">
    <property type="component" value="Unassembled WGS sequence"/>
</dbReference>
<name>A0AAV3ZD54_9GAST</name>